<name>F9FY11_FUSOF</name>
<dbReference type="EMBL" id="AFQF01002869">
    <property type="protein sequence ID" value="EGU78196.1"/>
    <property type="molecule type" value="Genomic_DNA"/>
</dbReference>
<dbReference type="AlphaFoldDB" id="F9FY11"/>
<sequence>MATAKGALIANEIAKEKCIPQAYHSSLRQRLQLLCKDIDDDRLDRHKWVLDTWEWRKLFLDDTMKATLDELAREIGLLNNKKYLRMLEQLKPPSQPPTTAALNAERMDNAVFREPKIKAFHNFVGEWLCNYAVAAGNTNTTSTLPGVKAHVSYNSMRQDAVIWIRIGHADQVLERLFPSAVPVARSQEMAYSVADGDGEGEPWFYIPGASVSVFAEPVSFEVGK</sequence>
<dbReference type="OrthoDB" id="4179467at2759"/>
<gene>
    <name evidence="1" type="ORF">FOXB_11293</name>
</gene>
<evidence type="ECO:0000313" key="1">
    <source>
        <dbReference type="EMBL" id="EGU78196.1"/>
    </source>
</evidence>
<comment type="caution">
    <text evidence="1">The sequence shown here is derived from an EMBL/GenBank/DDBJ whole genome shotgun (WGS) entry which is preliminary data.</text>
</comment>
<organism evidence="1">
    <name type="scientific">Fusarium oxysporum (strain Fo5176)</name>
    <name type="common">Fusarium vascular wilt</name>
    <dbReference type="NCBI Taxonomy" id="660025"/>
    <lineage>
        <taxon>Eukaryota</taxon>
        <taxon>Fungi</taxon>
        <taxon>Dikarya</taxon>
        <taxon>Ascomycota</taxon>
        <taxon>Pezizomycotina</taxon>
        <taxon>Sordariomycetes</taxon>
        <taxon>Hypocreomycetidae</taxon>
        <taxon>Hypocreales</taxon>
        <taxon>Nectriaceae</taxon>
        <taxon>Fusarium</taxon>
        <taxon>Fusarium oxysporum species complex</taxon>
    </lineage>
</organism>
<proteinExistence type="predicted"/>
<accession>F9FY11</accession>
<reference evidence="1" key="1">
    <citation type="journal article" date="2012" name="Mol. Plant Microbe Interact.">
        <title>A highly conserved effector in Fusarium oxysporum is required for full virulence on Arabidopsis.</title>
        <authorList>
            <person name="Thatcher L.F."/>
            <person name="Gardiner D.M."/>
            <person name="Kazan K."/>
            <person name="Manners J."/>
        </authorList>
    </citation>
    <scope>NUCLEOTIDE SEQUENCE [LARGE SCALE GENOMIC DNA]</scope>
    <source>
        <strain evidence="1">Fo5176</strain>
    </source>
</reference>
<protein>
    <submittedName>
        <fullName evidence="1">Uncharacterized protein</fullName>
    </submittedName>
</protein>